<dbReference type="SUPFAM" id="SSF50156">
    <property type="entry name" value="PDZ domain-like"/>
    <property type="match status" value="1"/>
</dbReference>
<accession>A0A382XA38</accession>
<dbReference type="EMBL" id="UINC01166014">
    <property type="protein sequence ID" value="SVD67730.1"/>
    <property type="molecule type" value="Genomic_DNA"/>
</dbReference>
<dbReference type="InterPro" id="IPR009003">
    <property type="entry name" value="Peptidase_S1_PA"/>
</dbReference>
<dbReference type="PANTHER" id="PTHR43343:SF3">
    <property type="entry name" value="PROTEASE DO-LIKE 8, CHLOROPLASTIC"/>
    <property type="match status" value="1"/>
</dbReference>
<dbReference type="PANTHER" id="PTHR43343">
    <property type="entry name" value="PEPTIDASE S12"/>
    <property type="match status" value="1"/>
</dbReference>
<dbReference type="Gene3D" id="2.40.10.120">
    <property type="match status" value="1"/>
</dbReference>
<keyword evidence="1" id="KW-0645">Protease</keyword>
<gene>
    <name evidence="3" type="ORF">METZ01_LOCUS420584</name>
</gene>
<name>A0A382XA38_9ZZZZ</name>
<dbReference type="Gene3D" id="2.30.42.10">
    <property type="match status" value="1"/>
</dbReference>
<dbReference type="GO" id="GO:0008233">
    <property type="term" value="F:peptidase activity"/>
    <property type="evidence" value="ECO:0007669"/>
    <property type="project" value="UniProtKB-KW"/>
</dbReference>
<evidence type="ECO:0000256" key="1">
    <source>
        <dbReference type="ARBA" id="ARBA00022670"/>
    </source>
</evidence>
<sequence>NKGNSGGPLMNMKGEIVGINAMMMSRTNQSAGVGLTVRGDVVKASYDIMLLHGKVDRPAVGIQVMPVGNEKQRKEVLKKYPDLKPEWVPNTFGLFVGSENKDNPENIKQFDTIIGIGGVLVNTGLQFSDELIKYEVGDTIFVMIIRKKVHLTVETTLQVLPVEPEKLYATQRPILPPKKEEEKIIEPKK</sequence>
<dbReference type="GO" id="GO:0006508">
    <property type="term" value="P:proteolysis"/>
    <property type="evidence" value="ECO:0007669"/>
    <property type="project" value="UniProtKB-KW"/>
</dbReference>
<dbReference type="InterPro" id="IPR036034">
    <property type="entry name" value="PDZ_sf"/>
</dbReference>
<evidence type="ECO:0000256" key="2">
    <source>
        <dbReference type="ARBA" id="ARBA00022801"/>
    </source>
</evidence>
<evidence type="ECO:0000313" key="3">
    <source>
        <dbReference type="EMBL" id="SVD67730.1"/>
    </source>
</evidence>
<reference evidence="3" key="1">
    <citation type="submission" date="2018-05" db="EMBL/GenBank/DDBJ databases">
        <authorList>
            <person name="Lanie J.A."/>
            <person name="Ng W.-L."/>
            <person name="Kazmierczak K.M."/>
            <person name="Andrzejewski T.M."/>
            <person name="Davidsen T.M."/>
            <person name="Wayne K.J."/>
            <person name="Tettelin H."/>
            <person name="Glass J.I."/>
            <person name="Rusch D."/>
            <person name="Podicherti R."/>
            <person name="Tsui H.-C.T."/>
            <person name="Winkler M.E."/>
        </authorList>
    </citation>
    <scope>NUCLEOTIDE SEQUENCE</scope>
</reference>
<dbReference type="AlphaFoldDB" id="A0A382XA38"/>
<dbReference type="InterPro" id="IPR051201">
    <property type="entry name" value="Chloro_Bact_Ser_Proteases"/>
</dbReference>
<dbReference type="SUPFAM" id="SSF50494">
    <property type="entry name" value="Trypsin-like serine proteases"/>
    <property type="match status" value="1"/>
</dbReference>
<proteinExistence type="predicted"/>
<feature type="non-terminal residue" evidence="3">
    <location>
        <position position="1"/>
    </location>
</feature>
<protein>
    <submittedName>
        <fullName evidence="3">Uncharacterized protein</fullName>
    </submittedName>
</protein>
<keyword evidence="2" id="KW-0378">Hydrolase</keyword>
<organism evidence="3">
    <name type="scientific">marine metagenome</name>
    <dbReference type="NCBI Taxonomy" id="408172"/>
    <lineage>
        <taxon>unclassified sequences</taxon>
        <taxon>metagenomes</taxon>
        <taxon>ecological metagenomes</taxon>
    </lineage>
</organism>